<dbReference type="Proteomes" id="UP000007875">
    <property type="component" value="Unassembled WGS sequence"/>
</dbReference>
<dbReference type="InParanoid" id="H2ZFE5"/>
<dbReference type="AlphaFoldDB" id="H2ZFE5"/>
<protein>
    <recommendedName>
        <fullName evidence="1">Treslin N-terminal domain-containing protein</fullName>
    </recommendedName>
</protein>
<evidence type="ECO:0000313" key="2">
    <source>
        <dbReference type="Ensembl" id="ENSCSAVP00000016311.1"/>
    </source>
</evidence>
<dbReference type="Pfam" id="PF21854">
    <property type="entry name" value="Treslin_N"/>
    <property type="match status" value="1"/>
</dbReference>
<dbReference type="HOGENOM" id="CLU_1113469_0_0_1"/>
<dbReference type="GO" id="GO:0006260">
    <property type="term" value="P:DNA replication"/>
    <property type="evidence" value="ECO:0007669"/>
    <property type="project" value="InterPro"/>
</dbReference>
<reference evidence="2" key="2">
    <citation type="submission" date="2025-08" db="UniProtKB">
        <authorList>
            <consortium name="Ensembl"/>
        </authorList>
    </citation>
    <scope>IDENTIFICATION</scope>
</reference>
<dbReference type="GO" id="GO:0010212">
    <property type="term" value="P:response to ionizing radiation"/>
    <property type="evidence" value="ECO:0007669"/>
    <property type="project" value="InterPro"/>
</dbReference>
<dbReference type="STRING" id="51511.ENSCSAVP00000016311"/>
<dbReference type="PANTHER" id="PTHR21556:SF2">
    <property type="entry name" value="TRESLIN"/>
    <property type="match status" value="1"/>
</dbReference>
<dbReference type="Ensembl" id="ENSCSAVT00000016492.1">
    <property type="protein sequence ID" value="ENSCSAVP00000016311.1"/>
    <property type="gene ID" value="ENSCSAVG00000009597.1"/>
</dbReference>
<reference evidence="3" key="1">
    <citation type="submission" date="2003-08" db="EMBL/GenBank/DDBJ databases">
        <authorList>
            <person name="Birren B."/>
            <person name="Nusbaum C."/>
            <person name="Abebe A."/>
            <person name="Abouelleil A."/>
            <person name="Adekoya E."/>
            <person name="Ait-zahra M."/>
            <person name="Allen N."/>
            <person name="Allen T."/>
            <person name="An P."/>
            <person name="Anderson M."/>
            <person name="Anderson S."/>
            <person name="Arachchi H."/>
            <person name="Armbruster J."/>
            <person name="Bachantsang P."/>
            <person name="Baldwin J."/>
            <person name="Barry A."/>
            <person name="Bayul T."/>
            <person name="Blitshsteyn B."/>
            <person name="Bloom T."/>
            <person name="Blye J."/>
            <person name="Boguslavskiy L."/>
            <person name="Borowsky M."/>
            <person name="Boukhgalter B."/>
            <person name="Brunache A."/>
            <person name="Butler J."/>
            <person name="Calixte N."/>
            <person name="Calvo S."/>
            <person name="Camarata J."/>
            <person name="Campo K."/>
            <person name="Chang J."/>
            <person name="Cheshatsang Y."/>
            <person name="Citroen M."/>
            <person name="Collymore A."/>
            <person name="Considine T."/>
            <person name="Cook A."/>
            <person name="Cooke P."/>
            <person name="Corum B."/>
            <person name="Cuomo C."/>
            <person name="David R."/>
            <person name="Dawoe T."/>
            <person name="Degray S."/>
            <person name="Dodge S."/>
            <person name="Dooley K."/>
            <person name="Dorje P."/>
            <person name="Dorjee K."/>
            <person name="Dorris L."/>
            <person name="Duffey N."/>
            <person name="Dupes A."/>
            <person name="Elkins T."/>
            <person name="Engels R."/>
            <person name="Erickson J."/>
            <person name="Farina A."/>
            <person name="Faro S."/>
            <person name="Ferreira P."/>
            <person name="Fischer H."/>
            <person name="Fitzgerald M."/>
            <person name="Foley K."/>
            <person name="Gage D."/>
            <person name="Galagan J."/>
            <person name="Gearin G."/>
            <person name="Gnerre S."/>
            <person name="Gnirke A."/>
            <person name="Goyette A."/>
            <person name="Graham J."/>
            <person name="Grandbois E."/>
            <person name="Gyaltsen K."/>
            <person name="Hafez N."/>
            <person name="Hagopian D."/>
            <person name="Hagos B."/>
            <person name="Hall J."/>
            <person name="Hatcher B."/>
            <person name="Heller A."/>
            <person name="Higgins H."/>
            <person name="Honan T."/>
            <person name="Horn A."/>
            <person name="Houde N."/>
            <person name="Hughes L."/>
            <person name="Hulme W."/>
            <person name="Husby E."/>
            <person name="Iliev I."/>
            <person name="Jaffe D."/>
            <person name="Jones C."/>
            <person name="Kamal M."/>
            <person name="Kamat A."/>
            <person name="Kamvysselis M."/>
            <person name="Karlsson E."/>
            <person name="Kells C."/>
            <person name="Kieu A."/>
            <person name="Kisner P."/>
            <person name="Kodira C."/>
            <person name="Kulbokas E."/>
            <person name="Labutti K."/>
            <person name="Lama D."/>
            <person name="Landers T."/>
            <person name="Leger J."/>
            <person name="Levine S."/>
            <person name="Lewis D."/>
            <person name="Lewis T."/>
            <person name="Lindblad-toh K."/>
            <person name="Liu X."/>
            <person name="Lokyitsang T."/>
            <person name="Lokyitsang Y."/>
            <person name="Lucien O."/>
            <person name="Lui A."/>
            <person name="Ma L.J."/>
            <person name="Mabbitt R."/>
            <person name="Macdonald J."/>
            <person name="Maclean C."/>
            <person name="Major J."/>
            <person name="Manning J."/>
            <person name="Marabella R."/>
            <person name="Maru K."/>
            <person name="Matthews C."/>
            <person name="Mauceli E."/>
            <person name="Mccarthy M."/>
            <person name="Mcdonough S."/>
            <person name="Mcghee T."/>
            <person name="Meldrim J."/>
            <person name="Meneus L."/>
            <person name="Mesirov J."/>
            <person name="Mihalev A."/>
            <person name="Mihova T."/>
            <person name="Mikkelsen T."/>
            <person name="Mlenga V."/>
            <person name="Moru K."/>
            <person name="Mozes J."/>
            <person name="Mulrain L."/>
            <person name="Munson G."/>
            <person name="Naylor J."/>
            <person name="Newes C."/>
            <person name="Nguyen C."/>
            <person name="Nguyen N."/>
            <person name="Nguyen T."/>
            <person name="Nicol R."/>
            <person name="Nielsen C."/>
            <person name="Nizzari M."/>
            <person name="Norbu C."/>
            <person name="Norbu N."/>
            <person name="O'donnell P."/>
            <person name="Okoawo O."/>
            <person name="O'leary S."/>
            <person name="Omotosho B."/>
            <person name="O'neill K."/>
            <person name="Osman S."/>
            <person name="Parker S."/>
            <person name="Perrin D."/>
            <person name="Phunkhang P."/>
            <person name="Piqani B."/>
            <person name="Purcell S."/>
            <person name="Rachupka T."/>
            <person name="Ramasamy U."/>
            <person name="Rameau R."/>
            <person name="Ray V."/>
            <person name="Raymond C."/>
            <person name="Retta R."/>
            <person name="Richardson S."/>
            <person name="Rise C."/>
            <person name="Rodriguez J."/>
            <person name="Rogers J."/>
            <person name="Rogov P."/>
            <person name="Rutman M."/>
            <person name="Schupbach R."/>
            <person name="Seaman C."/>
            <person name="Settipalli S."/>
            <person name="Sharpe T."/>
            <person name="Sheridan J."/>
            <person name="Sherpa N."/>
            <person name="Shi J."/>
            <person name="Smirnov S."/>
            <person name="Smith C."/>
            <person name="Sougnez C."/>
            <person name="Spencer B."/>
            <person name="Stalker J."/>
            <person name="Stange-thomann N."/>
            <person name="Stavropoulos S."/>
            <person name="Stetson K."/>
            <person name="Stone C."/>
            <person name="Stone S."/>
            <person name="Stubbs M."/>
            <person name="Talamas J."/>
            <person name="Tchuinga P."/>
            <person name="Tenzing P."/>
            <person name="Tesfaye S."/>
            <person name="Theodore J."/>
            <person name="Thoulutsang Y."/>
            <person name="Topham K."/>
            <person name="Towey S."/>
            <person name="Tsamla T."/>
            <person name="Tsomo N."/>
            <person name="Vallee D."/>
            <person name="Vassiliev H."/>
            <person name="Venkataraman V."/>
            <person name="Vinson J."/>
            <person name="Vo A."/>
            <person name="Wade C."/>
            <person name="Wang S."/>
            <person name="Wangchuk T."/>
            <person name="Wangdi T."/>
            <person name="Whittaker C."/>
            <person name="Wilkinson J."/>
            <person name="Wu Y."/>
            <person name="Wyman D."/>
            <person name="Yadav S."/>
            <person name="Yang S."/>
            <person name="Yang X."/>
            <person name="Yeager S."/>
            <person name="Yee E."/>
            <person name="Young G."/>
            <person name="Zainoun J."/>
            <person name="Zembeck L."/>
            <person name="Zimmer A."/>
            <person name="Zody M."/>
            <person name="Lander E."/>
        </authorList>
    </citation>
    <scope>NUCLEOTIDE SEQUENCE [LARGE SCALE GENOMIC DNA]</scope>
</reference>
<dbReference type="GO" id="GO:0030174">
    <property type="term" value="P:regulation of DNA-templated DNA replication initiation"/>
    <property type="evidence" value="ECO:0007669"/>
    <property type="project" value="TreeGrafter"/>
</dbReference>
<accession>H2ZFE5</accession>
<dbReference type="PANTHER" id="PTHR21556">
    <property type="entry name" value="TRESLIN"/>
    <property type="match status" value="1"/>
</dbReference>
<evidence type="ECO:0000313" key="3">
    <source>
        <dbReference type="Proteomes" id="UP000007875"/>
    </source>
</evidence>
<organism evidence="2 3">
    <name type="scientific">Ciona savignyi</name>
    <name type="common">Pacific transparent sea squirt</name>
    <dbReference type="NCBI Taxonomy" id="51511"/>
    <lineage>
        <taxon>Eukaryota</taxon>
        <taxon>Metazoa</taxon>
        <taxon>Chordata</taxon>
        <taxon>Tunicata</taxon>
        <taxon>Ascidiacea</taxon>
        <taxon>Phlebobranchia</taxon>
        <taxon>Cionidae</taxon>
        <taxon>Ciona</taxon>
    </lineage>
</organism>
<dbReference type="GO" id="GO:0005634">
    <property type="term" value="C:nucleus"/>
    <property type="evidence" value="ECO:0007669"/>
    <property type="project" value="InterPro"/>
</dbReference>
<name>H2ZFE5_CIOSA</name>
<evidence type="ECO:0000259" key="1">
    <source>
        <dbReference type="Pfam" id="PF21854"/>
    </source>
</evidence>
<dbReference type="InterPro" id="IPR026153">
    <property type="entry name" value="Treslin"/>
</dbReference>
<keyword evidence="3" id="KW-1185">Reference proteome</keyword>
<proteinExistence type="predicted"/>
<sequence>MPAGNQIVFLIHRTTAKRQESDHEVWKKDLHNAACKLLLHFESLDYKALNWNIKVGSVENENDQFKWGYKFAKKAGIQFHNLCDFKKLNSENVKLFEQELNYDDEEEQIEYSAHTLVENLITLAHDFHWEHLEIMSPVKPLRKRKSRDMESRKRRSNGKTNIAEITASGNYVFIVGPVPKSKDELGDYFGWEVDTLAEVTRILMPAHLSHHFREKHNIRLYWLDTNSKTPELFEKKGPAGFSVIEEFLKS</sequence>
<reference evidence="2" key="3">
    <citation type="submission" date="2025-09" db="UniProtKB">
        <authorList>
            <consortium name="Ensembl"/>
        </authorList>
    </citation>
    <scope>IDENTIFICATION</scope>
</reference>
<dbReference type="GO" id="GO:0007095">
    <property type="term" value="P:mitotic G2 DNA damage checkpoint signaling"/>
    <property type="evidence" value="ECO:0007669"/>
    <property type="project" value="TreeGrafter"/>
</dbReference>
<dbReference type="InterPro" id="IPR053919">
    <property type="entry name" value="Treslin_N"/>
</dbReference>
<feature type="domain" description="Treslin N-terminal" evidence="1">
    <location>
        <begin position="64"/>
        <end position="188"/>
    </location>
</feature>
<dbReference type="GO" id="GO:0003682">
    <property type="term" value="F:chromatin binding"/>
    <property type="evidence" value="ECO:0007669"/>
    <property type="project" value="TreeGrafter"/>
</dbReference>
<dbReference type="GO" id="GO:0033314">
    <property type="term" value="P:mitotic DNA replication checkpoint signaling"/>
    <property type="evidence" value="ECO:0007669"/>
    <property type="project" value="InterPro"/>
</dbReference>